<dbReference type="NCBIfam" id="TIGR01845">
    <property type="entry name" value="outer_NodT"/>
    <property type="match status" value="1"/>
</dbReference>
<keyword evidence="2" id="KW-0732">Signal</keyword>
<feature type="coiled-coil region" evidence="3">
    <location>
        <begin position="223"/>
        <end position="250"/>
    </location>
</feature>
<dbReference type="Pfam" id="PF02321">
    <property type="entry name" value="OEP"/>
    <property type="match status" value="2"/>
</dbReference>
<dbReference type="GO" id="GO:0015562">
    <property type="term" value="F:efflux transmembrane transporter activity"/>
    <property type="evidence" value="ECO:0007669"/>
    <property type="project" value="InterPro"/>
</dbReference>
<dbReference type="AlphaFoldDB" id="A0A7W8DJL9"/>
<feature type="signal peptide" evidence="2">
    <location>
        <begin position="1"/>
        <end position="20"/>
    </location>
</feature>
<comment type="similarity">
    <text evidence="1 2">Belongs to the outer membrane factor (OMF) (TC 1.B.17) family.</text>
</comment>
<dbReference type="InterPro" id="IPR010131">
    <property type="entry name" value="MdtP/NodT-like"/>
</dbReference>
<proteinExistence type="inferred from homology"/>
<dbReference type="PROSITE" id="PS51257">
    <property type="entry name" value="PROKAR_LIPOPROTEIN"/>
    <property type="match status" value="1"/>
</dbReference>
<sequence>MKLSSLICAVFSLLASGCTGVLLPTAITAPKAALTPEEARAQTTLWRKHFTDPHLSRLIDQAIAGNNDLKVAYQRVQMARAQLTASRGALAPSAGIASAVGLRKFGYYTMDDAGNRTTTIYKNQIIPNTLPDFSLGLQTAWEVDLWGKLRSQRNAALQRTLAGEAGRRLVLVSLISDIATHYYDLLALDTTLRILDDNLLLQQHAIETVQAQKAVGAANALAVQQFEARARNLRSLKIQAREEIIDLEAAIRLLLGNAAANIQRTQQSITSLRVPRLSQQVPASLLTQRPDVRQAEHELAATKADVKAARAAFLPSLNINGVIGFQAFRGDLLLNSHSAAYNVAGGLLTPLINRAAIKAQFRKASAEELEALAEYQQSIVNAYVEVHNRQAKIRLLDELNTVRSEQVGLLAESVATSNDLFATRRATYLEVLNAQQTTLEGRLELVDVNKRQFQLQISLYKALGGG</sequence>
<evidence type="ECO:0000313" key="5">
    <source>
        <dbReference type="Proteomes" id="UP000590740"/>
    </source>
</evidence>
<dbReference type="Gene3D" id="2.20.200.10">
    <property type="entry name" value="Outer membrane efflux proteins (OEP)"/>
    <property type="match status" value="1"/>
</dbReference>
<dbReference type="EMBL" id="JACHIG010000002">
    <property type="protein sequence ID" value="MBB5031986.1"/>
    <property type="molecule type" value="Genomic_DNA"/>
</dbReference>
<dbReference type="PANTHER" id="PTHR30203">
    <property type="entry name" value="OUTER MEMBRANE CATION EFFLUX PROTEIN"/>
    <property type="match status" value="1"/>
</dbReference>
<gene>
    <name evidence="4" type="ORF">HNQ65_001554</name>
</gene>
<name>A0A7W8DJL9_9BACT</name>
<dbReference type="Proteomes" id="UP000590740">
    <property type="component" value="Unassembled WGS sequence"/>
</dbReference>
<keyword evidence="2" id="KW-0812">Transmembrane</keyword>
<organism evidence="4 5">
    <name type="scientific">Prosthecobacter vanneervenii</name>
    <dbReference type="NCBI Taxonomy" id="48466"/>
    <lineage>
        <taxon>Bacteria</taxon>
        <taxon>Pseudomonadati</taxon>
        <taxon>Verrucomicrobiota</taxon>
        <taxon>Verrucomicrobiia</taxon>
        <taxon>Verrucomicrobiales</taxon>
        <taxon>Verrucomicrobiaceae</taxon>
        <taxon>Prosthecobacter</taxon>
    </lineage>
</organism>
<comment type="caution">
    <text evidence="4">The sequence shown here is derived from an EMBL/GenBank/DDBJ whole genome shotgun (WGS) entry which is preliminary data.</text>
</comment>
<keyword evidence="2" id="KW-0564">Palmitate</keyword>
<evidence type="ECO:0000256" key="1">
    <source>
        <dbReference type="ARBA" id="ARBA00007613"/>
    </source>
</evidence>
<feature type="chain" id="PRO_5031589578" evidence="2">
    <location>
        <begin position="21"/>
        <end position="466"/>
    </location>
</feature>
<dbReference type="RefSeq" id="WP_184338910.1">
    <property type="nucleotide sequence ID" value="NZ_JACHIG010000002.1"/>
</dbReference>
<protein>
    <submittedName>
        <fullName evidence="4">NodT family efflux transporter outer membrane factor (OMF) lipoprotein</fullName>
    </submittedName>
</protein>
<keyword evidence="2" id="KW-0472">Membrane</keyword>
<reference evidence="4 5" key="1">
    <citation type="submission" date="2020-08" db="EMBL/GenBank/DDBJ databases">
        <title>Genomic Encyclopedia of Type Strains, Phase IV (KMG-IV): sequencing the most valuable type-strain genomes for metagenomic binning, comparative biology and taxonomic classification.</title>
        <authorList>
            <person name="Goeker M."/>
        </authorList>
    </citation>
    <scope>NUCLEOTIDE SEQUENCE [LARGE SCALE GENOMIC DNA]</scope>
    <source>
        <strain evidence="4 5">DSM 12252</strain>
    </source>
</reference>
<evidence type="ECO:0000256" key="2">
    <source>
        <dbReference type="RuleBase" id="RU362097"/>
    </source>
</evidence>
<evidence type="ECO:0000313" key="4">
    <source>
        <dbReference type="EMBL" id="MBB5031986.1"/>
    </source>
</evidence>
<dbReference type="GO" id="GO:0005886">
    <property type="term" value="C:plasma membrane"/>
    <property type="evidence" value="ECO:0007669"/>
    <property type="project" value="UniProtKB-SubCell"/>
</dbReference>
<dbReference type="SUPFAM" id="SSF56954">
    <property type="entry name" value="Outer membrane efflux proteins (OEP)"/>
    <property type="match status" value="1"/>
</dbReference>
<keyword evidence="2" id="KW-1134">Transmembrane beta strand</keyword>
<evidence type="ECO:0000256" key="3">
    <source>
        <dbReference type="SAM" id="Coils"/>
    </source>
</evidence>
<keyword evidence="3" id="KW-0175">Coiled coil</keyword>
<dbReference type="PANTHER" id="PTHR30203:SF30">
    <property type="entry name" value="OUTER MEMBRANE PROTEIN-RELATED"/>
    <property type="match status" value="1"/>
</dbReference>
<comment type="subcellular location">
    <subcellularLocation>
        <location evidence="2">Cell membrane</location>
        <topology evidence="2">Lipid-anchor</topology>
    </subcellularLocation>
</comment>
<dbReference type="InterPro" id="IPR003423">
    <property type="entry name" value="OMP_efflux"/>
</dbReference>
<dbReference type="Gene3D" id="1.20.1600.10">
    <property type="entry name" value="Outer membrane efflux proteins (OEP)"/>
    <property type="match status" value="1"/>
</dbReference>
<keyword evidence="2 4" id="KW-0449">Lipoprotein</keyword>
<accession>A0A7W8DJL9</accession>
<keyword evidence="5" id="KW-1185">Reference proteome</keyword>